<evidence type="ECO:0000256" key="1">
    <source>
        <dbReference type="ARBA" id="ARBA00022729"/>
    </source>
</evidence>
<dbReference type="Pfam" id="PF17936">
    <property type="entry name" value="Big_6"/>
    <property type="match status" value="2"/>
</dbReference>
<dbReference type="Gene3D" id="2.60.40.10">
    <property type="entry name" value="Immunoglobulins"/>
    <property type="match status" value="2"/>
</dbReference>
<dbReference type="Gene3D" id="3.10.20.890">
    <property type="match status" value="1"/>
</dbReference>
<evidence type="ECO:0000259" key="3">
    <source>
        <dbReference type="PROSITE" id="PS51272"/>
    </source>
</evidence>
<name>A0ABV2JBF1_9FIRM</name>
<dbReference type="InterPro" id="IPR012706">
    <property type="entry name" value="Rib_alpha_Esp_rpt"/>
</dbReference>
<dbReference type="InterPro" id="IPR001119">
    <property type="entry name" value="SLH_dom"/>
</dbReference>
<sequence length="3570" mass="394679">MIRQKRFITLFLAILLLIGTFPVNIFAAVEKPNWDNAALEEIDANYWALPKTTKPVSISTQDPVKVTSLVYDGNYVNAKGQTVIRFAWQHRQTVKSSYWQKVIFKFDPDLFNKINWNDTKIHTKNGDVSFGSNNAANAKQIPFYGTGGLIEGSFGGKDIRIPIDIVLNSGVTVNDLNKDYLIQNRITDMAETSVLSNSFGNGHTYQSYTKATMVPFASGSFSKSLPQRYYDQPEKLDIYGTTSFAIYDDVQKKVLIYYGYQKNDTLTGKMDIVGLKQIIPTAFKNILKTDQDGNVGQIYLADYNLSRWNNNISIKFKNSDFNNDGSNERIIFAPNGFNREDSFRTVTIPKLNDYATWGATKDIVRVYTVFEYNIDEEKLEKLYEEEDFLKNFIATTSYVVGSADQWKEYNLTLNENVNIPAGGKLQVNFETSLSKKNADIIVKVGDRYFRYNNYPYAADAEGQIGNLYFDSTTSTSNKYRETLHDGMSIPQGTDIKIYTLSAYDKNTSANITLGDKTFTANAGLNSVKFEDLYESKENIGIQIPRNEFNPKVDEIFTDSTEMTGYAKRVEADVLIRQLLPASKKIDVRRPTDSVATPIDINGTQYDGYKFTSSKSDGTSTFSFVKDAPIKFRTVKQNIFPGKWVIEQVQSKIDFDYNGGIYKSGTTNIDHVEKIVPFNKEYYYNPSTGELNPNYTPNGFVGDNIKLEDNEGNKLTGEALAKRQFIFKETESNYKTNMPKLLNDYDNSMTIIGWTTVKLKNGEKTQEQQFRELKAGGDANHVRNIDDWKKTEPLIFDEKSPISEHKTVYAVWGEKGISLVPNWSENGIEKSGIVNVPISNGKPGDKVTLTSVYGQGDFVRPGYSLVGFSVNKDAKEPDKNETLLNGKVIDRFLRDGDTYTLPENYTDGMKLYAVWKPYFTVKASKEWSPEYSLDNNKNNLQLALLGRPAVGAFGGEVVDVDGQAIYYPMPGTEKDYTGSGEVIWENMPSYDGKGKRMSYLVVELVDDTMKQAFKNGSTDMTDYGIIISPMSGTPGTDTFKPPRKIQPVGFEGEGGVDAFTGATVRSHFTDTNYNNAVNPHDTSDFGYFDTYGYKTVLTNTKAEVVMPIIDQVKVKKTEPRNDITINIKDDITDIDESYTVKGKIDFAADSKSDIEYTATYKNGEWTIVFNPYGEAISLDKENSNSEKLVLKTKDPLEVDDKITASSQKGAATSPVTQMIVQLDEPSRLPTDIKQVKNISEGDKYYSVIEAKEFELELNGIPTKVMPSNTEYTLVDEAGEEVLIEGAPITVKADETGKITFKIPHNETNDGKIYKIKVKEPDRDPNTTTDSVTLVTKAPKISALNKIEGFVGEPIKPLKITTDKDANLIFDPSILHSGLSLDKTIGDYNRQWTINGTPTISGQSSFVFRSGDEFGNKSFLYSVNINILDRIKVVEDTSSAVPAGMLRVTFKLADDAKGKLEINGNPVENNSITYDVKQGLALSDAKSLGLDIPEIVADDGYTGTTWTPAIPDIFNESGEYIASIKQNIIETDGIGEIPEGYTRVKFVTGNGVEFTNAKIYDVLNGMTLPAYYYPNYNVVGNFEEPVRWTYTDGMDTLLAEPGTLIVGKAGDKAPKEIEIKADAKSTGNIKITVESENLIDKENNVLTVKEDSIWHDIKSEAENLLNVNSEESILWTLNGEPITDATRFSDDSTIKVTVVKNIVTGTNKLDAPREGYTRLEFNADSENSDAVISYGEIKDIEYFYIDALNGTEVSVLGLENITATKEGNAFKEWSPTLPTYGNVEQLPDKEFTAIYEALDSVIAFVPSDINNPANANDENIPTTDSNGNTIDRNNYVVVAFKLNPENSGTLSLGELSNESVISALVSKNTDWANVEMPKTIANASYDFWYWEDLTGSVNDGDVRIANFITSGQEISADSADLPENYHKVTITKGTGVEDDALFGKSYAVKELATLPQDKFPVLTASEGYKNPTWNVEEPWNVKMQDKDIEFTASAVSTDFDNENVDKIEIKTQPELNYKDGENLDLTSLVVTLTDKNGNKVDVPFEKFAEYGLTTNPENDTTLTADNNGKPVEVSINENVKANTDNLTVVPFSNESVIAFEPSDKVNPTDKTDENIPKIDKDGNEIKLSDYTIVGYVAKENGTLTLGDLTNKEAISLLVKNATPWADVQAPTPVGNEGYRFGSWNPNLETEGNVSEKTFEASFYKADSIIPKNVDNATNPDTSRYSLVKFVTSDENKGSVIAKEDSGSTEFWVDVREGNVIFADLSEKVNVTAKENYIFKDWTKDDLTIVKEATRINEEFVKVNSEITIKANFSDNFESIIPGTGNTKPEGYVTVIFTSGDNASLDGEKTYYIKPDGSVRLGDIIEKAPIINPNEGFKVSEPNWKKEGEIKSLDILEKITSDITLVANVAKTDAESYTPVINNLSVGKDATVSPTDFISNLNKSVKVGEDTFDKLPTGTKVEFVGDAPDTTSAGEKEVTLKITYPDGSEDEIKANLEVLDPPKKEAEIYTPVDNNQTVKAGQKPLASDSVKFTKDGEDVAIPDGAVIVWASEPDTSTTGVKDGTVTIIYSDGSRENLAVKITVEEKDPDIIPVENADTPIKDGYVRVVFEKDNKIKELKGTTIYDVRKDSDVRLGDLTKPEITPMDGYKVSESPWKLNGDKLDELKRIKDFTEKETVTITATADENQALANEPTVINQTVISGETPIAEKHVSNINELPAGTSVNYKETPPTEVGTHDVTIVINYPDGSSEEKTTKITIVTADAIVPVLPKDPSNPDSGETENPDETRYVLVELKAGENGTLEKVGDNKTLKFYVDKTKNVTFGDISSKVNPVPNEGYDFTNWTGEDGTELTENSKITDNLVATANFTNKAASNEPKVNDVRGSDKTIGGTGVAGAKIEVSLPSGEKLTTTVGTDGTWKVEVPEGTNLQAGDKIEVTQTENGKLPNKTTAEVLEKDVSKTPTILPATEGDTKVTITVPEKTDGTVEVVVNKGKDNEKTYTATKDTDGNYIVNLTEELKAGDTIDAVFTEKDKKSTEASTVTVQGKEASDAVKYNPVAQEITKKFGESVTENEIIGAVTVPDYPEDAEQKPVVTIDKGQILPDGNSPGEYNINVTVTYPDKTEDRITVKVTIVEDEVKPLADTIEPNIPTKTPVGDINNLTDTEREEIADKIKEANKDIFPENTTVSVDNKGNATIIYPDNSVDTIVATDLVKLTESPEDKTSRKPDINKLEIGDMIISGRGVAGSQIIVTLPSGDTLETIVNDDGTWAIKLPSPVEDGEKYVAVQIEEGKEPSIPDEESVIKDNKPEEPNIPDIPEIPEFPDRPMPPIPERPERDYDDYFKFPIYVEEKPVIEEKIVPQREYLIHNAYMSGYPDGTFMPNGNMTRAEAAAILTRLLNLPVADINAPNFTDTPSGWYNAYINAIVKAGYMSGYPDGSFKPNAKITRAEFAQLIKNIGNENTTVAPFEDIKGHWAEDAINKAFGNGYITGYPDGTFKPDGNITRAEATVICNKMFDRKVDIIGQLTDLSNVGSIKLFKDVDSSHWAYFEIMEATNDHRFYRRTIGLVEENWTEIR</sequence>
<feature type="region of interest" description="Disordered" evidence="2">
    <location>
        <begin position="3289"/>
        <end position="3322"/>
    </location>
</feature>
<dbReference type="PANTHER" id="PTHR43308">
    <property type="entry name" value="OUTER MEMBRANE PROTEIN ALPHA-RELATED"/>
    <property type="match status" value="1"/>
</dbReference>
<dbReference type="InterPro" id="IPR051465">
    <property type="entry name" value="Cell_Envelope_Struct_Comp"/>
</dbReference>
<dbReference type="InterPro" id="IPR044024">
    <property type="entry name" value="aRib"/>
</dbReference>
<feature type="domain" description="SLH" evidence="3">
    <location>
        <begin position="3336"/>
        <end position="3399"/>
    </location>
</feature>
<dbReference type="InterPro" id="IPR041498">
    <property type="entry name" value="Big_6"/>
</dbReference>
<dbReference type="NCBIfam" id="TIGR02331">
    <property type="entry name" value="rib_alpha"/>
    <property type="match status" value="1"/>
</dbReference>
<evidence type="ECO:0000313" key="5">
    <source>
        <dbReference type="Proteomes" id="UP001549162"/>
    </source>
</evidence>
<dbReference type="Proteomes" id="UP001549162">
    <property type="component" value="Unassembled WGS sequence"/>
</dbReference>
<feature type="compositionally biased region" description="Basic and acidic residues" evidence="2">
    <location>
        <begin position="3289"/>
        <end position="3305"/>
    </location>
</feature>
<proteinExistence type="predicted"/>
<evidence type="ECO:0000256" key="2">
    <source>
        <dbReference type="SAM" id="MobiDB-lite"/>
    </source>
</evidence>
<dbReference type="EMBL" id="JBEPMA010000014">
    <property type="protein sequence ID" value="MET3618081.1"/>
    <property type="molecule type" value="Genomic_DNA"/>
</dbReference>
<dbReference type="Pfam" id="PF18938">
    <property type="entry name" value="aRib"/>
    <property type="match status" value="1"/>
</dbReference>
<feature type="domain" description="SLH" evidence="3">
    <location>
        <begin position="3457"/>
        <end position="3520"/>
    </location>
</feature>
<dbReference type="Pfam" id="PF08428">
    <property type="entry name" value="Rib"/>
    <property type="match status" value="4"/>
</dbReference>
<keyword evidence="5" id="KW-1185">Reference proteome</keyword>
<dbReference type="Gene3D" id="2.60.40.3630">
    <property type="match status" value="1"/>
</dbReference>
<reference evidence="4 5" key="1">
    <citation type="submission" date="2024-06" db="EMBL/GenBank/DDBJ databases">
        <title>Genomic Encyclopedia of Type Strains, Phase IV (KMG-IV): sequencing the most valuable type-strain genomes for metagenomic binning, comparative biology and taxonomic classification.</title>
        <authorList>
            <person name="Goeker M."/>
        </authorList>
    </citation>
    <scope>NUCLEOTIDE SEQUENCE [LARGE SCALE GENOMIC DNA]</scope>
    <source>
        <strain evidence="4 5">DSM 21460</strain>
    </source>
</reference>
<comment type="caution">
    <text evidence="4">The sequence shown here is derived from an EMBL/GenBank/DDBJ whole genome shotgun (WGS) entry which is preliminary data.</text>
</comment>
<evidence type="ECO:0000313" key="4">
    <source>
        <dbReference type="EMBL" id="MET3618081.1"/>
    </source>
</evidence>
<dbReference type="InterPro" id="IPR013783">
    <property type="entry name" value="Ig-like_fold"/>
</dbReference>
<dbReference type="Pfam" id="PF18998">
    <property type="entry name" value="Flg_new_2"/>
    <property type="match status" value="1"/>
</dbReference>
<dbReference type="Pfam" id="PF00395">
    <property type="entry name" value="SLH"/>
    <property type="match status" value="3"/>
</dbReference>
<accession>A0ABV2JBF1</accession>
<gene>
    <name evidence="4" type="ORF">ABID14_001716</name>
</gene>
<keyword evidence="1" id="KW-0732">Signal</keyword>
<organism evidence="4 5">
    <name type="scientific">Peptoniphilus olsenii</name>
    <dbReference type="NCBI Taxonomy" id="411570"/>
    <lineage>
        <taxon>Bacteria</taxon>
        <taxon>Bacillati</taxon>
        <taxon>Bacillota</taxon>
        <taxon>Tissierellia</taxon>
        <taxon>Tissierellales</taxon>
        <taxon>Peptoniphilaceae</taxon>
        <taxon>Peptoniphilus</taxon>
    </lineage>
</organism>
<dbReference type="PROSITE" id="PS51272">
    <property type="entry name" value="SLH"/>
    <property type="match status" value="3"/>
</dbReference>
<dbReference type="InterPro" id="IPR044060">
    <property type="entry name" value="Bacterial_rp_domain"/>
</dbReference>
<dbReference type="NCBIfam" id="NF033510">
    <property type="entry name" value="Ca_tandemer"/>
    <property type="match status" value="2"/>
</dbReference>
<feature type="domain" description="SLH" evidence="3">
    <location>
        <begin position="3400"/>
        <end position="3456"/>
    </location>
</feature>
<dbReference type="InterPro" id="IPR059115">
    <property type="entry name" value="Rib"/>
</dbReference>
<protein>
    <submittedName>
        <fullName evidence="4">Rib/alpha/Esp surface antigen-like repeat protein</fullName>
    </submittedName>
</protein>
<dbReference type="RefSeq" id="WP_354369089.1">
    <property type="nucleotide sequence ID" value="NZ_JBEPMA010000014.1"/>
</dbReference>